<dbReference type="EMBL" id="QGSV01000151">
    <property type="protein sequence ID" value="PWU48789.1"/>
    <property type="molecule type" value="Genomic_DNA"/>
</dbReference>
<reference evidence="3" key="1">
    <citation type="submission" date="2018-05" db="EMBL/GenBank/DDBJ databases">
        <title>Micromonospora globispora sp. nov. and Micromonospora rugosa sp. nov., isolated from marine sediment.</title>
        <authorList>
            <person name="Carro L."/>
            <person name="Aysel V."/>
            <person name="Cetin D."/>
            <person name="Igual J.M."/>
            <person name="Klenk H.-P."/>
            <person name="Trujillo M.E."/>
            <person name="Sahin N."/>
        </authorList>
    </citation>
    <scope>NUCLEOTIDE SEQUENCE [LARGE SCALE GENOMIC DNA]</scope>
    <source>
        <strain evidence="3">S2904</strain>
    </source>
</reference>
<dbReference type="PANTHER" id="PTHR43649">
    <property type="entry name" value="ARABINOSE-BINDING PROTEIN-RELATED"/>
    <property type="match status" value="1"/>
</dbReference>
<dbReference type="CDD" id="cd13585">
    <property type="entry name" value="PBP2_TMBP_like"/>
    <property type="match status" value="1"/>
</dbReference>
<protein>
    <submittedName>
        <fullName evidence="2">Sugar ABC transporter substrate-binding protein</fullName>
    </submittedName>
</protein>
<dbReference type="Gene3D" id="3.40.190.10">
    <property type="entry name" value="Periplasmic binding protein-like II"/>
    <property type="match status" value="1"/>
</dbReference>
<dbReference type="PROSITE" id="PS51257">
    <property type="entry name" value="PROKAR_LIPOPROTEIN"/>
    <property type="match status" value="1"/>
</dbReference>
<proteinExistence type="predicted"/>
<feature type="chain" id="PRO_5043163746" evidence="1">
    <location>
        <begin position="36"/>
        <end position="433"/>
    </location>
</feature>
<organism evidence="2 3">
    <name type="scientific">Micromonospora globispora</name>
    <dbReference type="NCBI Taxonomy" id="1450148"/>
    <lineage>
        <taxon>Bacteria</taxon>
        <taxon>Bacillati</taxon>
        <taxon>Actinomycetota</taxon>
        <taxon>Actinomycetes</taxon>
        <taxon>Micromonosporales</taxon>
        <taxon>Micromonosporaceae</taxon>
        <taxon>Micromonospora</taxon>
    </lineage>
</organism>
<dbReference type="Proteomes" id="UP000245683">
    <property type="component" value="Unassembled WGS sequence"/>
</dbReference>
<dbReference type="SUPFAM" id="SSF53850">
    <property type="entry name" value="Periplasmic binding protein-like II"/>
    <property type="match status" value="1"/>
</dbReference>
<evidence type="ECO:0000313" key="2">
    <source>
        <dbReference type="EMBL" id="PWU48789.1"/>
    </source>
</evidence>
<evidence type="ECO:0000256" key="1">
    <source>
        <dbReference type="SAM" id="SignalP"/>
    </source>
</evidence>
<dbReference type="AlphaFoldDB" id="A0A317KBS1"/>
<gene>
    <name evidence="2" type="ORF">DLJ46_10895</name>
</gene>
<dbReference type="PANTHER" id="PTHR43649:SF12">
    <property type="entry name" value="DIACETYLCHITOBIOSE BINDING PROTEIN DASA"/>
    <property type="match status" value="1"/>
</dbReference>
<dbReference type="Pfam" id="PF13416">
    <property type="entry name" value="SBP_bac_8"/>
    <property type="match status" value="1"/>
</dbReference>
<dbReference type="OrthoDB" id="2509690at2"/>
<sequence>MKIFHRRGGLRSVTVVGLSVAVLALAACGSGGSDAAPGAAVSVAADGTDDGSQLTLWTRAPLEKQAKLLVEAYNKSHKNQVTLTVVPNDDYVAKVGAAAGSKGLPDLFAADIVYVPNWVKQGLFRDISANIDGLGFKDSINKGHLGAGTVDGKQHVLPFVLDLSMLFWNKALFKEAGLDPNKAPATLEEYAAAAKKIQALGKKDVYGTATGLNCGGCLVFTWFPSVWAAGGQVMNGDGTQANFTSDQSKKVFDTWRDLWKSGAVLPSSKDEAGPTWTAGFTEGKVGLMFYPATLLSSTKFDVGVAGIPGPGGGASTFVGGDGIGISKDSKKAAQAWSFLNWMMSEEAQIEVLAKDNDVVSRGDLANNKYAAKDPRLVTINEVAGKGQTPVAMNFQQAYNATNSPWLSLVRDCVLSEGTDLQPNNQQITSVLSQ</sequence>
<accession>A0A317KBS1</accession>
<feature type="signal peptide" evidence="1">
    <location>
        <begin position="1"/>
        <end position="35"/>
    </location>
</feature>
<keyword evidence="1" id="KW-0732">Signal</keyword>
<dbReference type="InterPro" id="IPR050490">
    <property type="entry name" value="Bact_solute-bd_prot1"/>
</dbReference>
<keyword evidence="3" id="KW-1185">Reference proteome</keyword>
<name>A0A317KBS1_9ACTN</name>
<dbReference type="InterPro" id="IPR006059">
    <property type="entry name" value="SBP"/>
</dbReference>
<comment type="caution">
    <text evidence="2">The sequence shown here is derived from an EMBL/GenBank/DDBJ whole genome shotgun (WGS) entry which is preliminary data.</text>
</comment>
<evidence type="ECO:0000313" key="3">
    <source>
        <dbReference type="Proteomes" id="UP000245683"/>
    </source>
</evidence>